<reference evidence="4" key="1">
    <citation type="journal article" date="2020" name="Stud. Mycol.">
        <title>101 Dothideomycetes genomes: a test case for predicting lifestyles and emergence of pathogens.</title>
        <authorList>
            <person name="Haridas S."/>
            <person name="Albert R."/>
            <person name="Binder M."/>
            <person name="Bloem J."/>
            <person name="Labutti K."/>
            <person name="Salamov A."/>
            <person name="Andreopoulos B."/>
            <person name="Baker S."/>
            <person name="Barry K."/>
            <person name="Bills G."/>
            <person name="Bluhm B."/>
            <person name="Cannon C."/>
            <person name="Castanera R."/>
            <person name="Culley D."/>
            <person name="Daum C."/>
            <person name="Ezra D."/>
            <person name="Gonzalez J."/>
            <person name="Henrissat B."/>
            <person name="Kuo A."/>
            <person name="Liang C."/>
            <person name="Lipzen A."/>
            <person name="Lutzoni F."/>
            <person name="Magnuson J."/>
            <person name="Mondo S."/>
            <person name="Nolan M."/>
            <person name="Ohm R."/>
            <person name="Pangilinan J."/>
            <person name="Park H.-J."/>
            <person name="Ramirez L."/>
            <person name="Alfaro M."/>
            <person name="Sun H."/>
            <person name="Tritt A."/>
            <person name="Yoshinaga Y."/>
            <person name="Zwiers L.-H."/>
            <person name="Turgeon B."/>
            <person name="Goodwin S."/>
            <person name="Spatafora J."/>
            <person name="Crous P."/>
            <person name="Grigoriev I."/>
        </authorList>
    </citation>
    <scope>NUCLEOTIDE SEQUENCE</scope>
    <source>
        <strain evidence="4">CBS 113389</strain>
    </source>
</reference>
<dbReference type="GeneID" id="54478699"/>
<comment type="similarity">
    <text evidence="1">Belongs to the enoyl-CoA hydratase/isomerase family.</text>
</comment>
<dbReference type="CDD" id="cd06558">
    <property type="entry name" value="crotonase-like"/>
    <property type="match status" value="1"/>
</dbReference>
<dbReference type="Proteomes" id="UP000799767">
    <property type="component" value="Unassembled WGS sequence"/>
</dbReference>
<dbReference type="PANTHER" id="PTHR42964:SF1">
    <property type="entry name" value="POLYKETIDE BIOSYNTHESIS ENOYL-COA HYDRATASE PKSH-RELATED"/>
    <property type="match status" value="1"/>
</dbReference>
<proteinExistence type="inferred from homology"/>
<keyword evidence="5" id="KW-1185">Reference proteome</keyword>
<dbReference type="AlphaFoldDB" id="A0A6A6PIV0"/>
<dbReference type="EMBL" id="MU001641">
    <property type="protein sequence ID" value="KAF2479641.1"/>
    <property type="molecule type" value="Genomic_DNA"/>
</dbReference>
<accession>A0A6A6PIV0</accession>
<name>A0A6A6PIV0_9PEZI</name>
<dbReference type="SUPFAM" id="SSF52096">
    <property type="entry name" value="ClpP/crotonase"/>
    <property type="match status" value="1"/>
</dbReference>
<dbReference type="InterPro" id="IPR001753">
    <property type="entry name" value="Enoyl-CoA_hydra/iso"/>
</dbReference>
<protein>
    <submittedName>
        <fullName evidence="4">ClpP/crotonase-like domain-containing protein</fullName>
    </submittedName>
</protein>
<organism evidence="4 5">
    <name type="scientific">Neohortaea acidophila</name>
    <dbReference type="NCBI Taxonomy" id="245834"/>
    <lineage>
        <taxon>Eukaryota</taxon>
        <taxon>Fungi</taxon>
        <taxon>Dikarya</taxon>
        <taxon>Ascomycota</taxon>
        <taxon>Pezizomycotina</taxon>
        <taxon>Dothideomycetes</taxon>
        <taxon>Dothideomycetidae</taxon>
        <taxon>Mycosphaerellales</taxon>
        <taxon>Teratosphaeriaceae</taxon>
        <taxon>Neohortaea</taxon>
    </lineage>
</organism>
<keyword evidence="2" id="KW-0843">Virulence</keyword>
<dbReference type="Pfam" id="PF00378">
    <property type="entry name" value="ECH_1"/>
    <property type="match status" value="1"/>
</dbReference>
<sequence>MQPSTTARLPHPPARPYSTSSPSEGEILVETVEHSPGHNVATVTFSNPRKLNIVNSPLLRQFITTCRQLSEDDNLRVVVLAGAPAAPPTDGGKPKPPSWIGGMDIREMHTMTSYETAKKFITLVHHACDAVRQVPVPVLAKVHGFSLGAGLEIMAGCDLKIATKASTFGMPEVKIGLPSVVEAALMPAQIGIGRARRLMYLAENISAETAERWGLIERVVEDEAALDAATAEWVDMIVAMGPKAIRSQKRLMQKWENTTAEQAVQAGVEALAASFADGGVEPREYMAKFLNRKR</sequence>
<dbReference type="OrthoDB" id="410701at2759"/>
<evidence type="ECO:0000313" key="5">
    <source>
        <dbReference type="Proteomes" id="UP000799767"/>
    </source>
</evidence>
<dbReference type="InterPro" id="IPR051683">
    <property type="entry name" value="Enoyl-CoA_Hydratase/Isomerase"/>
</dbReference>
<evidence type="ECO:0000256" key="3">
    <source>
        <dbReference type="SAM" id="MobiDB-lite"/>
    </source>
</evidence>
<evidence type="ECO:0000256" key="1">
    <source>
        <dbReference type="ARBA" id="ARBA00005254"/>
    </source>
</evidence>
<gene>
    <name evidence="4" type="ORF">BDY17DRAFT_327589</name>
</gene>
<evidence type="ECO:0000313" key="4">
    <source>
        <dbReference type="EMBL" id="KAF2479641.1"/>
    </source>
</evidence>
<feature type="region of interest" description="Disordered" evidence="3">
    <location>
        <begin position="1"/>
        <end position="23"/>
    </location>
</feature>
<dbReference type="InterPro" id="IPR029045">
    <property type="entry name" value="ClpP/crotonase-like_dom_sf"/>
</dbReference>
<dbReference type="RefSeq" id="XP_033586211.1">
    <property type="nucleotide sequence ID" value="XM_033737697.1"/>
</dbReference>
<evidence type="ECO:0000256" key="2">
    <source>
        <dbReference type="ARBA" id="ARBA00023026"/>
    </source>
</evidence>
<dbReference type="PANTHER" id="PTHR42964">
    <property type="entry name" value="ENOYL-COA HYDRATASE"/>
    <property type="match status" value="1"/>
</dbReference>
<dbReference type="Gene3D" id="3.90.226.10">
    <property type="entry name" value="2-enoyl-CoA Hydratase, Chain A, domain 1"/>
    <property type="match status" value="1"/>
</dbReference>